<evidence type="ECO:0000313" key="2">
    <source>
        <dbReference type="Proteomes" id="UP000538292"/>
    </source>
</evidence>
<dbReference type="AlphaFoldDB" id="A0A7W2AR77"/>
<gene>
    <name evidence="1" type="ORF">H2C83_10345</name>
</gene>
<evidence type="ECO:0000313" key="1">
    <source>
        <dbReference type="EMBL" id="MBA4602704.1"/>
    </source>
</evidence>
<proteinExistence type="predicted"/>
<comment type="caution">
    <text evidence="1">The sequence shown here is derived from an EMBL/GenBank/DDBJ whole genome shotgun (WGS) entry which is preliminary data.</text>
</comment>
<sequence>MRAVKLMFRKAYKGVLFLTFLSLLLLCTVLLLAFLADPQAMYEFIKQTFGVHS</sequence>
<dbReference type="RefSeq" id="WP_181740504.1">
    <property type="nucleotide sequence ID" value="NZ_JACEOL010000033.1"/>
</dbReference>
<accession>A0A7W2AR77</accession>
<dbReference type="EMBL" id="JACEOL010000033">
    <property type="protein sequence ID" value="MBA4602704.1"/>
    <property type="molecule type" value="Genomic_DNA"/>
</dbReference>
<organism evidence="1 2">
    <name type="scientific">Thermoactinomyces mirandus</name>
    <dbReference type="NCBI Taxonomy" id="2756294"/>
    <lineage>
        <taxon>Bacteria</taxon>
        <taxon>Bacillati</taxon>
        <taxon>Bacillota</taxon>
        <taxon>Bacilli</taxon>
        <taxon>Bacillales</taxon>
        <taxon>Thermoactinomycetaceae</taxon>
        <taxon>Thermoactinomyces</taxon>
    </lineage>
</organism>
<dbReference type="Proteomes" id="UP000538292">
    <property type="component" value="Unassembled WGS sequence"/>
</dbReference>
<protein>
    <submittedName>
        <fullName evidence="1">Uncharacterized protein</fullName>
    </submittedName>
</protein>
<name>A0A7W2AR77_9BACL</name>
<reference evidence="1 2" key="1">
    <citation type="submission" date="2020-07" db="EMBL/GenBank/DDBJ databases">
        <title>Thermoactinomyces phylogeny.</title>
        <authorList>
            <person name="Dunlap C."/>
        </authorList>
    </citation>
    <scope>NUCLEOTIDE SEQUENCE [LARGE SCALE GENOMIC DNA]</scope>
    <source>
        <strain evidence="1 2">AMNI-1</strain>
    </source>
</reference>
<keyword evidence="2" id="KW-1185">Reference proteome</keyword>